<dbReference type="InterPro" id="IPR047057">
    <property type="entry name" value="MerR_fam"/>
</dbReference>
<dbReference type="InterPro" id="IPR000551">
    <property type="entry name" value="MerR-type_HTH_dom"/>
</dbReference>
<evidence type="ECO:0000259" key="3">
    <source>
        <dbReference type="PROSITE" id="PS50937"/>
    </source>
</evidence>
<reference evidence="4 5" key="1">
    <citation type="submission" date="2021-03" db="EMBL/GenBank/DDBJ databases">
        <title>Genomic and phenotypic characterization of Chloracidobacterium isolates provides evidence for multiple species.</title>
        <authorList>
            <person name="Saini M.K."/>
            <person name="Costas A.M.G."/>
            <person name="Tank M."/>
            <person name="Bryant D.A."/>
        </authorList>
    </citation>
    <scope>NUCLEOTIDE SEQUENCE [LARGE SCALE GENOMIC DNA]</scope>
    <source>
        <strain evidence="4 5">BV2-C</strain>
    </source>
</reference>
<evidence type="ECO:0000313" key="5">
    <source>
        <dbReference type="Proteomes" id="UP000676506"/>
    </source>
</evidence>
<gene>
    <name evidence="4" type="ORF">J8C06_08305</name>
</gene>
<dbReference type="SUPFAM" id="SSF46955">
    <property type="entry name" value="Putative DNA-binding domain"/>
    <property type="match status" value="1"/>
</dbReference>
<feature type="region of interest" description="Disordered" evidence="2">
    <location>
        <begin position="115"/>
        <end position="150"/>
    </location>
</feature>
<feature type="compositionally biased region" description="Polar residues" evidence="2">
    <location>
        <begin position="121"/>
        <end position="134"/>
    </location>
</feature>
<evidence type="ECO:0000313" key="4">
    <source>
        <dbReference type="EMBL" id="QUW02357.1"/>
    </source>
</evidence>
<proteinExistence type="predicted"/>
<dbReference type="RefSeq" id="WP_211428247.1">
    <property type="nucleotide sequence ID" value="NZ_CP072648.1"/>
</dbReference>
<evidence type="ECO:0000256" key="1">
    <source>
        <dbReference type="ARBA" id="ARBA00023125"/>
    </source>
</evidence>
<protein>
    <submittedName>
        <fullName evidence="4">MerR family transcriptional regulator</fullName>
    </submittedName>
</protein>
<dbReference type="CDD" id="cd04765">
    <property type="entry name" value="HTH_MlrA-like_sg2"/>
    <property type="match status" value="1"/>
</dbReference>
<accession>A0ABX8B7D9</accession>
<dbReference type="Gene3D" id="1.10.1660.10">
    <property type="match status" value="1"/>
</dbReference>
<dbReference type="SMART" id="SM00422">
    <property type="entry name" value="HTH_MERR"/>
    <property type="match status" value="1"/>
</dbReference>
<keyword evidence="5" id="KW-1185">Reference proteome</keyword>
<keyword evidence="1" id="KW-0238">DNA-binding</keyword>
<evidence type="ECO:0000256" key="2">
    <source>
        <dbReference type="SAM" id="MobiDB-lite"/>
    </source>
</evidence>
<feature type="domain" description="HTH merR-type" evidence="3">
    <location>
        <begin position="28"/>
        <end position="98"/>
    </location>
</feature>
<dbReference type="EMBL" id="CP072648">
    <property type="protein sequence ID" value="QUW02357.1"/>
    <property type="molecule type" value="Genomic_DNA"/>
</dbReference>
<name>A0ABX8B7D9_9BACT</name>
<sequence length="179" mass="19663">MAYSSEGRKTAHTVETPRGKVSIPDKLYFKIGEVCEIVGVEPHVLRYWEQEFPQLAPQKSSAGQRIYRRKDVEIALRIKSLREDEGFTIAGAKKRLSAERSASSRFKVVSIERPADPSPAASLSVTQPVESSLVETTTETPAELSPADASQVDKALATLHQVRAGLESILALLRTPPPR</sequence>
<dbReference type="Pfam" id="PF13411">
    <property type="entry name" value="MerR_1"/>
    <property type="match status" value="1"/>
</dbReference>
<dbReference type="InterPro" id="IPR009061">
    <property type="entry name" value="DNA-bd_dom_put_sf"/>
</dbReference>
<organism evidence="4 5">
    <name type="scientific">Chloracidobacterium validum</name>
    <dbReference type="NCBI Taxonomy" id="2821543"/>
    <lineage>
        <taxon>Bacteria</taxon>
        <taxon>Pseudomonadati</taxon>
        <taxon>Acidobacteriota</taxon>
        <taxon>Terriglobia</taxon>
        <taxon>Terriglobales</taxon>
        <taxon>Acidobacteriaceae</taxon>
        <taxon>Chloracidobacterium</taxon>
    </lineage>
</organism>
<dbReference type="PANTHER" id="PTHR30204:SF15">
    <property type="entry name" value="BLL5018 PROTEIN"/>
    <property type="match status" value="1"/>
</dbReference>
<dbReference type="Proteomes" id="UP000676506">
    <property type="component" value="Chromosome 1"/>
</dbReference>
<dbReference type="PROSITE" id="PS50937">
    <property type="entry name" value="HTH_MERR_2"/>
    <property type="match status" value="1"/>
</dbReference>
<dbReference type="PANTHER" id="PTHR30204">
    <property type="entry name" value="REDOX-CYCLING DRUG-SENSING TRANSCRIPTIONAL ACTIVATOR SOXR"/>
    <property type="match status" value="1"/>
</dbReference>